<dbReference type="NCBIfam" id="TIGR01733">
    <property type="entry name" value="AA-adenyl-dom"/>
    <property type="match status" value="1"/>
</dbReference>
<dbReference type="Gene3D" id="3.30.300.30">
    <property type="match status" value="1"/>
</dbReference>
<name>A0ABR6SBT0_ANAVA</name>
<dbReference type="EMBL" id="JACKZP010000079">
    <property type="protein sequence ID" value="MBC1303871.1"/>
    <property type="molecule type" value="Genomic_DNA"/>
</dbReference>
<dbReference type="SUPFAM" id="SSF56801">
    <property type="entry name" value="Acetyl-CoA synthetase-like"/>
    <property type="match status" value="1"/>
</dbReference>
<dbReference type="SUPFAM" id="SSF52777">
    <property type="entry name" value="CoA-dependent acyltransferases"/>
    <property type="match status" value="2"/>
</dbReference>
<evidence type="ECO:0000313" key="6">
    <source>
        <dbReference type="Proteomes" id="UP000570851"/>
    </source>
</evidence>
<dbReference type="CDD" id="cd19531">
    <property type="entry name" value="LCL_NRPS-like"/>
    <property type="match status" value="1"/>
</dbReference>
<evidence type="ECO:0000259" key="4">
    <source>
        <dbReference type="PROSITE" id="PS50075"/>
    </source>
</evidence>
<comment type="cofactor">
    <cofactor evidence="1">
        <name>pantetheine 4'-phosphate</name>
        <dbReference type="ChEBI" id="CHEBI:47942"/>
    </cofactor>
</comment>
<keyword evidence="6" id="KW-1185">Reference proteome</keyword>
<dbReference type="InterPro" id="IPR001242">
    <property type="entry name" value="Condensation_dom"/>
</dbReference>
<dbReference type="InterPro" id="IPR010071">
    <property type="entry name" value="AA_adenyl_dom"/>
</dbReference>
<dbReference type="PANTHER" id="PTHR45527">
    <property type="entry name" value="NONRIBOSOMAL PEPTIDE SYNTHETASE"/>
    <property type="match status" value="1"/>
</dbReference>
<dbReference type="Pfam" id="PF00550">
    <property type="entry name" value="PP-binding"/>
    <property type="match status" value="1"/>
</dbReference>
<protein>
    <submittedName>
        <fullName evidence="5">Non-ribosomal peptide synthase</fullName>
    </submittedName>
</protein>
<dbReference type="SMART" id="SM00823">
    <property type="entry name" value="PKS_PP"/>
    <property type="match status" value="1"/>
</dbReference>
<dbReference type="InterPro" id="IPR020806">
    <property type="entry name" value="PKS_PP-bd"/>
</dbReference>
<organism evidence="5 6">
    <name type="scientific">Trichormus variabilis N2B</name>
    <dbReference type="NCBI Taxonomy" id="2681315"/>
    <lineage>
        <taxon>Bacteria</taxon>
        <taxon>Bacillati</taxon>
        <taxon>Cyanobacteriota</taxon>
        <taxon>Cyanophyceae</taxon>
        <taxon>Nostocales</taxon>
        <taxon>Nostocaceae</taxon>
        <taxon>Trichormus</taxon>
    </lineage>
</organism>
<dbReference type="SUPFAM" id="SSF47336">
    <property type="entry name" value="ACP-like"/>
    <property type="match status" value="1"/>
</dbReference>
<dbReference type="Pfam" id="PF13193">
    <property type="entry name" value="AMP-binding_C"/>
    <property type="match status" value="1"/>
</dbReference>
<dbReference type="Gene3D" id="3.30.559.10">
    <property type="entry name" value="Chloramphenicol acetyltransferase-like domain"/>
    <property type="match status" value="1"/>
</dbReference>
<dbReference type="PROSITE" id="PS50075">
    <property type="entry name" value="CARRIER"/>
    <property type="match status" value="1"/>
</dbReference>
<dbReference type="RefSeq" id="WP_011321495.1">
    <property type="nucleotide sequence ID" value="NZ_JACKZP010000079.1"/>
</dbReference>
<dbReference type="Gene3D" id="3.40.50.980">
    <property type="match status" value="2"/>
</dbReference>
<sequence length="1093" mass="122052">MKILPIENQTELTAIDFDPFADGELLLTAPATESQKEIWASVQMGSAANCAYNESQSLNLKGQFNLEAFQSAIQQLVQRHEALRTTFSTNGSTLCIVASLLIDIPFIDVSNLEVQEREIKVAEILQQEVGQPFDLEHGPLFRAKIIKLHPQEHLVTLTAHHIICDGWSWGVLMPDLGQIYSDLLQGIMPDLEEPDKFSEYAILQEEEEQTSEAIATEQYWLEQFSDSVPVVDFPTDRPRPPLRTFNAAREDWQLKPELVTHLKQLGTKFGCSFMTTILAGFEVWLHRLTGQNDLVVGIPAAGQAASGQYNLVGHCVNLLPLRTQIDSQKSFSDYLQTRRSTILDAYDHQQFTFGGLVKKLSLPRDSSRIPLVPITFNIDQGLDSDKLPFAGLEVEFFSNPRSFENFELFINATELRGQLTLECQYNTNLFDADTIRRRLAELETLLLGIVSNPDQIIAKLPILPAVEQQLLAAWNQTQTDYPQDKSIHQLFAEQVERTPDAVALIFQEQQLTYRELNIRANKLAQYLQTLGVGADVLVGICVERSLEMVVGLLGILKAGGAYVPLDPGYPPERLAFMLADTQIQLLLTQKHLVEKLPTHTATLICLDTDGDTINQTTVENPVSNVTANNLAYVMYTSGSTGQPKGVSVIHQGVVRLVKETNYVSLTNKEVFLQISPISFDASTFEIWGCLLNGGKLVIFPPNTPSLDELEQIIQQHQVTTLWLTAGLFHLIVDEKIDALKPLRQLLAGGDVLSVSHVQKFLSTVENCKLINGYGPTENTTFTCCYDITAPLKPGASIPIGRPIANSQVYILDSHLQPVPIGVTGELYIGGDGLAREYFHRPDLTAERFILHPFNSDPQSRLYKSGDLARYLPDGEIEYLGRIDNQVKVSGFRIELGEIEIAFLQHPAVKEAVVVVREDIPGEKLLVGYFVAETGQDNLSIISELRQFLKQQLPEYMVPKVFMALEALPLNANGKVDRRVLPKPDSSRPELEANYVAPRTPIEQQIADIWTQVLNIKRVGIYDNFFELGGYSLVGIQVISRLRQALQVEILMSNLFELPTVADLAERVETLRWATQNVQATGVETADDYEEGEL</sequence>
<dbReference type="Gene3D" id="3.30.559.30">
    <property type="entry name" value="Nonribosomal peptide synthetase, condensation domain"/>
    <property type="match status" value="1"/>
</dbReference>
<evidence type="ECO:0000256" key="3">
    <source>
        <dbReference type="ARBA" id="ARBA00022553"/>
    </source>
</evidence>
<proteinExistence type="predicted"/>
<keyword evidence="3" id="KW-0597">Phosphoprotein</keyword>
<evidence type="ECO:0000256" key="2">
    <source>
        <dbReference type="ARBA" id="ARBA00022450"/>
    </source>
</evidence>
<dbReference type="Pfam" id="PF00668">
    <property type="entry name" value="Condensation"/>
    <property type="match status" value="1"/>
</dbReference>
<dbReference type="Proteomes" id="UP000570851">
    <property type="component" value="Unassembled WGS sequence"/>
</dbReference>
<dbReference type="GeneID" id="58722409"/>
<gene>
    <name evidence="5" type="ORF">GNE12_18345</name>
</gene>
<dbReference type="Gene3D" id="1.10.1200.10">
    <property type="entry name" value="ACP-like"/>
    <property type="match status" value="1"/>
</dbReference>
<feature type="domain" description="Carrier" evidence="4">
    <location>
        <begin position="996"/>
        <end position="1071"/>
    </location>
</feature>
<comment type="caution">
    <text evidence="5">The sequence shown here is derived from an EMBL/GenBank/DDBJ whole genome shotgun (WGS) entry which is preliminary data.</text>
</comment>
<evidence type="ECO:0000256" key="1">
    <source>
        <dbReference type="ARBA" id="ARBA00001957"/>
    </source>
</evidence>
<dbReference type="InterPro" id="IPR020845">
    <property type="entry name" value="AMP-binding_CS"/>
</dbReference>
<dbReference type="InterPro" id="IPR009081">
    <property type="entry name" value="PP-bd_ACP"/>
</dbReference>
<dbReference type="Gene3D" id="2.30.38.10">
    <property type="entry name" value="Luciferase, Domain 3"/>
    <property type="match status" value="1"/>
</dbReference>
<dbReference type="PROSITE" id="PS00455">
    <property type="entry name" value="AMP_BINDING"/>
    <property type="match status" value="1"/>
</dbReference>
<accession>A0ABR6SBT0</accession>
<dbReference type="InterPro" id="IPR023213">
    <property type="entry name" value="CAT-like_dom_sf"/>
</dbReference>
<dbReference type="InterPro" id="IPR000873">
    <property type="entry name" value="AMP-dep_synth/lig_dom"/>
</dbReference>
<dbReference type="CDD" id="cd12117">
    <property type="entry name" value="A_NRPS_Srf_like"/>
    <property type="match status" value="1"/>
</dbReference>
<dbReference type="PANTHER" id="PTHR45527:SF14">
    <property type="entry name" value="PLIPASTATIN SYNTHASE SUBUNIT B"/>
    <property type="match status" value="1"/>
</dbReference>
<dbReference type="InterPro" id="IPR036736">
    <property type="entry name" value="ACP-like_sf"/>
</dbReference>
<dbReference type="Pfam" id="PF00501">
    <property type="entry name" value="AMP-binding"/>
    <property type="match status" value="1"/>
</dbReference>
<keyword evidence="2" id="KW-0596">Phosphopantetheine</keyword>
<evidence type="ECO:0000313" key="5">
    <source>
        <dbReference type="EMBL" id="MBC1303871.1"/>
    </source>
</evidence>
<dbReference type="InterPro" id="IPR045851">
    <property type="entry name" value="AMP-bd_C_sf"/>
</dbReference>
<reference evidence="5 6" key="1">
    <citation type="submission" date="2019-11" db="EMBL/GenBank/DDBJ databases">
        <title>Comparison of genomes from free-living endosymbiotic cyanobacteria isolated from Azolla.</title>
        <authorList>
            <person name="Thiel T."/>
            <person name="Pratte B."/>
        </authorList>
    </citation>
    <scope>NUCLEOTIDE SEQUENCE [LARGE SCALE GENOMIC DNA]</scope>
    <source>
        <strain evidence="5 6">N2B</strain>
    </source>
</reference>
<dbReference type="InterPro" id="IPR025110">
    <property type="entry name" value="AMP-bd_C"/>
</dbReference>